<name>A0A316F0T7_9BURK</name>
<evidence type="ECO:0000313" key="2">
    <source>
        <dbReference type="EMBL" id="PWK37715.1"/>
    </source>
</evidence>
<feature type="region of interest" description="Disordered" evidence="1">
    <location>
        <begin position="89"/>
        <end position="130"/>
    </location>
</feature>
<gene>
    <name evidence="2" type="ORF">C7419_1011598</name>
</gene>
<keyword evidence="3" id="KW-1185">Reference proteome</keyword>
<evidence type="ECO:0000313" key="3">
    <source>
        <dbReference type="Proteomes" id="UP000245754"/>
    </source>
</evidence>
<proteinExistence type="predicted"/>
<comment type="caution">
    <text evidence="2">The sequence shown here is derived from an EMBL/GenBank/DDBJ whole genome shotgun (WGS) entry which is preliminary data.</text>
</comment>
<dbReference type="AlphaFoldDB" id="A0A316F0T7"/>
<protein>
    <submittedName>
        <fullName evidence="2">Uncharacterized protein</fullName>
    </submittedName>
</protein>
<dbReference type="Proteomes" id="UP000245754">
    <property type="component" value="Unassembled WGS sequence"/>
</dbReference>
<evidence type="ECO:0000256" key="1">
    <source>
        <dbReference type="SAM" id="MobiDB-lite"/>
    </source>
</evidence>
<organism evidence="2 3">
    <name type="scientific">Cupriavidus plantarum</name>
    <dbReference type="NCBI Taxonomy" id="942865"/>
    <lineage>
        <taxon>Bacteria</taxon>
        <taxon>Pseudomonadati</taxon>
        <taxon>Pseudomonadota</taxon>
        <taxon>Betaproteobacteria</taxon>
        <taxon>Burkholderiales</taxon>
        <taxon>Burkholderiaceae</taxon>
        <taxon>Cupriavidus</taxon>
    </lineage>
</organism>
<feature type="compositionally biased region" description="Basic and acidic residues" evidence="1">
    <location>
        <begin position="93"/>
        <end position="102"/>
    </location>
</feature>
<sequence>MRYRPPQPHDLRRLKQDLSRTGKSMATLFGLADDHQWRKYTGGSHPREMAPQMLFFGAAQLALSPDELERVFARMRAIGAEVDLLGATRGYARRRDESRGAEGEAAGEAEEEAQREVEPPRSRAARCNHR</sequence>
<dbReference type="EMBL" id="QGGT01000001">
    <property type="protein sequence ID" value="PWK37715.1"/>
    <property type="molecule type" value="Genomic_DNA"/>
</dbReference>
<reference evidence="2 3" key="1">
    <citation type="submission" date="2018-05" db="EMBL/GenBank/DDBJ databases">
        <title>Genomic Encyclopedia of Type Strains, Phase IV (KMG-V): Genome sequencing to study the core and pangenomes of soil and plant-associated prokaryotes.</title>
        <authorList>
            <person name="Whitman W."/>
        </authorList>
    </citation>
    <scope>NUCLEOTIDE SEQUENCE [LARGE SCALE GENOMIC DNA]</scope>
    <source>
        <strain evidence="2 3">SLV-132</strain>
    </source>
</reference>
<feature type="compositionally biased region" description="Basic and acidic residues" evidence="1">
    <location>
        <begin position="112"/>
        <end position="121"/>
    </location>
</feature>
<accession>A0A316F0T7</accession>